<accession>B8KTU9</accession>
<dbReference type="Proteomes" id="UP000004699">
    <property type="component" value="Unassembled WGS sequence"/>
</dbReference>
<dbReference type="eggNOG" id="COG1233">
    <property type="taxonomic scope" value="Bacteria"/>
</dbReference>
<feature type="domain" description="Amine oxidase" evidence="4">
    <location>
        <begin position="15"/>
        <end position="289"/>
    </location>
</feature>
<dbReference type="PANTHER" id="PTHR10668:SF103">
    <property type="entry name" value="PYRIDINE NUCLEOTIDE-DISULFIDE OXIDOREDUCTASE DOMAIN-CONTAINING PROTEIN 2"/>
    <property type="match status" value="1"/>
</dbReference>
<dbReference type="Gene3D" id="3.50.50.60">
    <property type="entry name" value="FAD/NAD(P)-binding domain"/>
    <property type="match status" value="2"/>
</dbReference>
<protein>
    <recommendedName>
        <fullName evidence="3">Pyridine nucleotide-disulfide oxidoreductase domain-containing protein 2</fullName>
    </recommendedName>
</protein>
<dbReference type="AlphaFoldDB" id="B8KTU9"/>
<dbReference type="OrthoDB" id="9774675at2"/>
<evidence type="ECO:0000313" key="6">
    <source>
        <dbReference type="Proteomes" id="UP000004699"/>
    </source>
</evidence>
<organism evidence="5 6">
    <name type="scientific">Luminiphilus syltensis NOR5-1B</name>
    <dbReference type="NCBI Taxonomy" id="565045"/>
    <lineage>
        <taxon>Bacteria</taxon>
        <taxon>Pseudomonadati</taxon>
        <taxon>Pseudomonadota</taxon>
        <taxon>Gammaproteobacteria</taxon>
        <taxon>Cellvibrionales</taxon>
        <taxon>Halieaceae</taxon>
        <taxon>Luminiphilus</taxon>
    </lineage>
</organism>
<evidence type="ECO:0000256" key="2">
    <source>
        <dbReference type="ARBA" id="ARBA00038825"/>
    </source>
</evidence>
<evidence type="ECO:0000313" key="5">
    <source>
        <dbReference type="EMBL" id="EED36847.1"/>
    </source>
</evidence>
<proteinExistence type="predicted"/>
<dbReference type="SUPFAM" id="SSF51905">
    <property type="entry name" value="FAD/NAD(P)-binding domain"/>
    <property type="match status" value="1"/>
</dbReference>
<sequence length="528" mass="57192">MADYDAIVIGAGHNGLTAANYLARGGMRVCVLEQRNVVGGAAVTEEFAPGYRNSLASYVVSLLRPEVVADLELKRFGYEPIPLGNSLYLDSKGDYLLLTGDDAHDRTQFEKFSLTDYDAYLAFEHSIEQIGGLLAKQWLREPPKLAGGGVTDLIDSLRIGKDVWRLDDDARWRLVQFFIGAPQSIIDRWFESDKVKSMVAAHIMPANYAPLTQPGASLSMLHHAVGEIDGRKGAWGVVRGGMGAITQAMAESAREKGVEIRTGVSVEQILVNKGAVGGVKLSDGRELSAPVVAANTDPKRTFLGMLGEQHLPGDFVRDIKAFRQESASLRMNLALSGLPEFAALPSQGIGPHHTASITLIENAEHLDAAYHSARSGVPAHPPIIESIIPSTMDSDLTDQDGHHVMSLLCKYMPYDLAGGAHWDEEKPRVVNQILDHVAGFIPNLKEILVAHQCLTPLDLERTFGMTRGDICHGRLEPDQLFTMRPHPDAAQYATPMPGLYLCGSGAHPGGGVTGAPGHNAARRILKDR</sequence>
<evidence type="ECO:0000256" key="3">
    <source>
        <dbReference type="ARBA" id="ARBA00040298"/>
    </source>
</evidence>
<dbReference type="PANTHER" id="PTHR10668">
    <property type="entry name" value="PHYTOENE DEHYDROGENASE"/>
    <property type="match status" value="1"/>
</dbReference>
<dbReference type="Pfam" id="PF01593">
    <property type="entry name" value="Amino_oxidase"/>
    <property type="match status" value="1"/>
</dbReference>
<dbReference type="GO" id="GO:0016491">
    <property type="term" value="F:oxidoreductase activity"/>
    <property type="evidence" value="ECO:0007669"/>
    <property type="project" value="InterPro"/>
</dbReference>
<evidence type="ECO:0000256" key="1">
    <source>
        <dbReference type="ARBA" id="ARBA00037217"/>
    </source>
</evidence>
<keyword evidence="6" id="KW-1185">Reference proteome</keyword>
<name>B8KTU9_9GAMM</name>
<dbReference type="EMBL" id="DS999411">
    <property type="protein sequence ID" value="EED36847.1"/>
    <property type="molecule type" value="Genomic_DNA"/>
</dbReference>
<comment type="subunit">
    <text evidence="2">Interacts with COX5B; this interaction may contribute to localize PYROXD2 to the inner face of the inner mitochondrial membrane.</text>
</comment>
<reference evidence="6" key="1">
    <citation type="journal article" date="2013" name="BMC Microbiol.">
        <title>Taxonomy and evolution of bacteriochlorophyll a-containing members of the OM60/NOR5 clade of marine gammaproteobacteria: description of Luminiphilus syltensis gen. nov., sp. nov., reclassification of Haliea rubra as Pseudohaliea rubra gen. nov., comb. nov., and emendation of Chromatocurvus halotolerans.</title>
        <authorList>
            <person name="Spring S."/>
            <person name="Riedel T."/>
            <person name="Sproer C."/>
            <person name="Yan S."/>
            <person name="Harder J."/>
            <person name="Fuchs B.M."/>
        </authorList>
    </citation>
    <scope>NUCLEOTIDE SEQUENCE [LARGE SCALE GENOMIC DNA]</scope>
    <source>
        <strain evidence="6">NOR51-B</strain>
    </source>
</reference>
<dbReference type="InterPro" id="IPR036188">
    <property type="entry name" value="FAD/NAD-bd_sf"/>
</dbReference>
<dbReference type="InterPro" id="IPR002937">
    <property type="entry name" value="Amino_oxidase"/>
</dbReference>
<comment type="function">
    <text evidence="1">Probable oxidoreductase that may play a role as regulator of mitochondrial function.</text>
</comment>
<dbReference type="RefSeq" id="WP_009021589.1">
    <property type="nucleotide sequence ID" value="NZ_DS999411.1"/>
</dbReference>
<gene>
    <name evidence="5" type="ORF">NOR51B_2800</name>
</gene>
<dbReference type="HOGENOM" id="CLU_019327_0_1_6"/>
<evidence type="ECO:0000259" key="4">
    <source>
        <dbReference type="Pfam" id="PF01593"/>
    </source>
</evidence>
<dbReference type="STRING" id="565045.NOR51B_2800"/>